<evidence type="ECO:0000313" key="5">
    <source>
        <dbReference type="EMBL" id="PCR99144.1"/>
    </source>
</evidence>
<feature type="short sequence motif" description="Histidine triad motif" evidence="2 3">
    <location>
        <begin position="90"/>
        <end position="94"/>
    </location>
</feature>
<dbReference type="InterPro" id="IPR001310">
    <property type="entry name" value="Histidine_triad_HIT"/>
</dbReference>
<dbReference type="STRING" id="1291764.GCA_001311235_02421"/>
<evidence type="ECO:0000256" key="3">
    <source>
        <dbReference type="PROSITE-ProRule" id="PRU00464"/>
    </source>
</evidence>
<comment type="caution">
    <text evidence="5">The sequence shown here is derived from an EMBL/GenBank/DDBJ whole genome shotgun (WGS) entry which is preliminary data.</text>
</comment>
<dbReference type="Pfam" id="PF01230">
    <property type="entry name" value="HIT"/>
    <property type="match status" value="1"/>
</dbReference>
<feature type="domain" description="HIT" evidence="4">
    <location>
        <begin position="1"/>
        <end position="105"/>
    </location>
</feature>
<dbReference type="InterPro" id="IPR011146">
    <property type="entry name" value="HIT-like"/>
</dbReference>
<dbReference type="PROSITE" id="PS51084">
    <property type="entry name" value="HIT_2"/>
    <property type="match status" value="1"/>
</dbReference>
<dbReference type="GO" id="GO:0003824">
    <property type="term" value="F:catalytic activity"/>
    <property type="evidence" value="ECO:0007669"/>
    <property type="project" value="InterPro"/>
</dbReference>
<name>A0A2A5RJ00_9LACT</name>
<organism evidence="5 6">
    <name type="scientific">Lactococcus fujiensis JCM 16395</name>
    <dbReference type="NCBI Taxonomy" id="1291764"/>
    <lineage>
        <taxon>Bacteria</taxon>
        <taxon>Bacillati</taxon>
        <taxon>Bacillota</taxon>
        <taxon>Bacilli</taxon>
        <taxon>Lactobacillales</taxon>
        <taxon>Streptococcaceae</taxon>
        <taxon>Lactococcus</taxon>
    </lineage>
</organism>
<dbReference type="OrthoDB" id="9784774at2"/>
<dbReference type="PRINTS" id="PR00332">
    <property type="entry name" value="HISTRIAD"/>
</dbReference>
<dbReference type="PANTHER" id="PTHR42997:SF1">
    <property type="entry name" value="AP-4-A PHOSPHORYLASE"/>
    <property type="match status" value="1"/>
</dbReference>
<dbReference type="PANTHER" id="PTHR42997">
    <property type="entry name" value="HIT FAMILY HYDROLASE"/>
    <property type="match status" value="1"/>
</dbReference>
<dbReference type="Proteomes" id="UP000218181">
    <property type="component" value="Unassembled WGS sequence"/>
</dbReference>
<evidence type="ECO:0000313" key="6">
    <source>
        <dbReference type="Proteomes" id="UP000218181"/>
    </source>
</evidence>
<dbReference type="InterPro" id="IPR052908">
    <property type="entry name" value="AP-4-A_phosphorylase"/>
</dbReference>
<dbReference type="SUPFAM" id="SSF54197">
    <property type="entry name" value="HIT-like"/>
    <property type="match status" value="1"/>
</dbReference>
<reference evidence="5 6" key="1">
    <citation type="submission" date="2014-12" db="EMBL/GenBank/DDBJ databases">
        <title>Draft genome sequences of 10 type strains of Lactococcus.</title>
        <authorList>
            <person name="Sun Z."/>
            <person name="Zhong Z."/>
            <person name="Liu W."/>
            <person name="Zhang W."/>
            <person name="Zhang H."/>
        </authorList>
    </citation>
    <scope>NUCLEOTIDE SEQUENCE [LARGE SCALE GENOMIC DNA]</scope>
    <source>
        <strain evidence="5 6">JCM 16395</strain>
    </source>
</reference>
<evidence type="ECO:0000259" key="4">
    <source>
        <dbReference type="PROSITE" id="PS51084"/>
    </source>
</evidence>
<accession>A0A2A5RJ00</accession>
<proteinExistence type="predicted"/>
<protein>
    <submittedName>
        <fullName evidence="5">Cell-cycle regulation histidine triad protein</fullName>
    </submittedName>
</protein>
<sequence>MACVFCELTQILFENEWEKCFLDQNPVSNGHILIVPKRHEASFFELTKAEKLAIDELLEKCKKYDDEKFNPDAYNVGINIGEASGQTVLHCHVHLIPRYENDVENPIGGVRGVIPEKQNYK</sequence>
<evidence type="ECO:0000256" key="2">
    <source>
        <dbReference type="PIRSR" id="PIRSR601310-3"/>
    </source>
</evidence>
<dbReference type="Gene3D" id="3.30.428.10">
    <property type="entry name" value="HIT-like"/>
    <property type="match status" value="1"/>
</dbReference>
<dbReference type="InterPro" id="IPR036265">
    <property type="entry name" value="HIT-like_sf"/>
</dbReference>
<dbReference type="AlphaFoldDB" id="A0A2A5RJ00"/>
<keyword evidence="6" id="KW-1185">Reference proteome</keyword>
<feature type="active site" description="Tele-AMP-histidine intermediate" evidence="1">
    <location>
        <position position="92"/>
    </location>
</feature>
<dbReference type="RefSeq" id="WP_054639707.1">
    <property type="nucleotide sequence ID" value="NZ_BBAL01000009.1"/>
</dbReference>
<dbReference type="EMBL" id="JXJU01000011">
    <property type="protein sequence ID" value="PCR99144.1"/>
    <property type="molecule type" value="Genomic_DNA"/>
</dbReference>
<gene>
    <name evidence="5" type="ORF">RT41_GL000445</name>
</gene>
<evidence type="ECO:0000256" key="1">
    <source>
        <dbReference type="PIRSR" id="PIRSR601310-1"/>
    </source>
</evidence>